<keyword evidence="5 9" id="KW-0808">Transferase</keyword>
<dbReference type="SUPFAM" id="SSF53383">
    <property type="entry name" value="PLP-dependent transferases"/>
    <property type="match status" value="1"/>
</dbReference>
<dbReference type="InterPro" id="IPR015422">
    <property type="entry name" value="PyrdxlP-dep_Trfase_small"/>
</dbReference>
<dbReference type="PROSITE" id="PS00105">
    <property type="entry name" value="AA_TRANSFER_CLASS_1"/>
    <property type="match status" value="1"/>
</dbReference>
<evidence type="ECO:0000256" key="4">
    <source>
        <dbReference type="ARBA" id="ARBA00022605"/>
    </source>
</evidence>
<dbReference type="InterPro" id="IPR015421">
    <property type="entry name" value="PyrdxlP-dep_Trfase_major"/>
</dbReference>
<accession>A0ABT8Y4T9</accession>
<keyword evidence="6" id="KW-0663">Pyridoxal phosphate</keyword>
<keyword evidence="12" id="KW-1185">Reference proteome</keyword>
<comment type="similarity">
    <text evidence="2">Belongs to the class-II pyridoxal-phosphate-dependent aminotransferase family. Histidinol-phosphate aminotransferase subfamily.</text>
</comment>
<dbReference type="PANTHER" id="PTHR43643">
    <property type="entry name" value="HISTIDINOL-PHOSPHATE AMINOTRANSFERASE 2"/>
    <property type="match status" value="1"/>
</dbReference>
<dbReference type="Gene3D" id="3.40.640.10">
    <property type="entry name" value="Type I PLP-dependent aspartate aminotransferase-like (Major domain)"/>
    <property type="match status" value="1"/>
</dbReference>
<keyword evidence="4" id="KW-0028">Amino-acid biosynthesis</keyword>
<evidence type="ECO:0000259" key="10">
    <source>
        <dbReference type="Pfam" id="PF00155"/>
    </source>
</evidence>
<comment type="caution">
    <text evidence="11">The sequence shown here is derived from an EMBL/GenBank/DDBJ whole genome shotgun (WGS) entry which is preliminary data.</text>
</comment>
<evidence type="ECO:0000256" key="2">
    <source>
        <dbReference type="ARBA" id="ARBA00007970"/>
    </source>
</evidence>
<dbReference type="RefSeq" id="WP_303539652.1">
    <property type="nucleotide sequence ID" value="NZ_JAUOTP010000001.1"/>
</dbReference>
<evidence type="ECO:0000256" key="1">
    <source>
        <dbReference type="ARBA" id="ARBA00005011"/>
    </source>
</evidence>
<protein>
    <recommendedName>
        <fullName evidence="9">Aminotransferase</fullName>
        <ecNumber evidence="9">2.6.1.-</ecNumber>
    </recommendedName>
</protein>
<dbReference type="InterPro" id="IPR015424">
    <property type="entry name" value="PyrdxlP-dep_Trfase"/>
</dbReference>
<evidence type="ECO:0000256" key="7">
    <source>
        <dbReference type="ARBA" id="ARBA00023102"/>
    </source>
</evidence>
<name>A0ABT8Y4T9_9SPHN</name>
<dbReference type="EC" id="2.6.1.-" evidence="9"/>
<sequence length="324" mass="34217">MQAISPLLTGHGGRIDDAAALYPDAPRPWLDLSTGINPRPWRPAAPIEVDPCPLPSRADLRALEAAAARHFGVAPARLMAVPGSEIALRLVATMGVPGPIASVLPGYGTYADIADILLNDIGTFSGRGTLLAANPNNPDGRLLPPDLLMSFVPGILSHLVIDEAFADAGHSLLPAIDPEAPVIVLRSFGKYFGLAGIRLGFVIAPPPILVRLRALLGDWPVSAHAIAYGRAAYADSAWIAPTRADLAIRSAALDVLLARHRLTATGACPLFRLIDTPDAALLFDRLAHAGILVRPFADRPTWLRFGLPADDAAFARLDRALADG</sequence>
<comment type="pathway">
    <text evidence="1">Amino-acid biosynthesis; L-histidine biosynthesis; L-histidine from 5-phospho-alpha-D-ribose 1-diphosphate: step 7/9.</text>
</comment>
<evidence type="ECO:0000256" key="5">
    <source>
        <dbReference type="ARBA" id="ARBA00022679"/>
    </source>
</evidence>
<dbReference type="Pfam" id="PF00155">
    <property type="entry name" value="Aminotran_1_2"/>
    <property type="match status" value="1"/>
</dbReference>
<dbReference type="InterPro" id="IPR004838">
    <property type="entry name" value="NHTrfase_class1_PyrdxlP-BS"/>
</dbReference>
<dbReference type="InterPro" id="IPR004839">
    <property type="entry name" value="Aminotransferase_I/II_large"/>
</dbReference>
<evidence type="ECO:0000256" key="8">
    <source>
        <dbReference type="ARBA" id="ARBA00047481"/>
    </source>
</evidence>
<dbReference type="EMBL" id="JAUOTP010000001">
    <property type="protein sequence ID" value="MDO6413334.1"/>
    <property type="molecule type" value="Genomic_DNA"/>
</dbReference>
<comment type="catalytic activity">
    <reaction evidence="8">
        <text>L-histidinol phosphate + 2-oxoglutarate = 3-(imidazol-4-yl)-2-oxopropyl phosphate + L-glutamate</text>
        <dbReference type="Rhea" id="RHEA:23744"/>
        <dbReference type="ChEBI" id="CHEBI:16810"/>
        <dbReference type="ChEBI" id="CHEBI:29985"/>
        <dbReference type="ChEBI" id="CHEBI:57766"/>
        <dbReference type="ChEBI" id="CHEBI:57980"/>
        <dbReference type="EC" id="2.6.1.9"/>
    </reaction>
</comment>
<evidence type="ECO:0000313" key="12">
    <source>
        <dbReference type="Proteomes" id="UP001169764"/>
    </source>
</evidence>
<comment type="cofactor">
    <cofactor evidence="9">
        <name>pyridoxal 5'-phosphate</name>
        <dbReference type="ChEBI" id="CHEBI:597326"/>
    </cofactor>
</comment>
<proteinExistence type="inferred from homology"/>
<evidence type="ECO:0000313" key="11">
    <source>
        <dbReference type="EMBL" id="MDO6413334.1"/>
    </source>
</evidence>
<reference evidence="11" key="1">
    <citation type="submission" date="2023-07" db="EMBL/GenBank/DDBJ databases">
        <authorList>
            <person name="Kim M."/>
        </authorList>
    </citation>
    <scope>NUCLEOTIDE SEQUENCE</scope>
    <source>
        <strain evidence="11">BIUV-7</strain>
    </source>
</reference>
<comment type="similarity">
    <text evidence="9">Belongs to the class-I pyridoxal-phosphate-dependent aminotransferase family.</text>
</comment>
<evidence type="ECO:0000256" key="3">
    <source>
        <dbReference type="ARBA" id="ARBA00022576"/>
    </source>
</evidence>
<evidence type="ECO:0000256" key="6">
    <source>
        <dbReference type="ARBA" id="ARBA00022898"/>
    </source>
</evidence>
<keyword evidence="3 9" id="KW-0032">Aminotransferase</keyword>
<dbReference type="PANTHER" id="PTHR43643:SF6">
    <property type="entry name" value="HISTIDINOL-PHOSPHATE AMINOTRANSFERASE"/>
    <property type="match status" value="1"/>
</dbReference>
<evidence type="ECO:0000256" key="9">
    <source>
        <dbReference type="RuleBase" id="RU000481"/>
    </source>
</evidence>
<dbReference type="GO" id="GO:0008483">
    <property type="term" value="F:transaminase activity"/>
    <property type="evidence" value="ECO:0007669"/>
    <property type="project" value="UniProtKB-KW"/>
</dbReference>
<dbReference type="Gene3D" id="3.90.1150.10">
    <property type="entry name" value="Aspartate Aminotransferase, domain 1"/>
    <property type="match status" value="1"/>
</dbReference>
<gene>
    <name evidence="11" type="ORF">Q4F19_02970</name>
</gene>
<feature type="domain" description="Aminotransferase class I/classII large" evidence="10">
    <location>
        <begin position="127"/>
        <end position="307"/>
    </location>
</feature>
<keyword evidence="7" id="KW-0368">Histidine biosynthesis</keyword>
<dbReference type="Proteomes" id="UP001169764">
    <property type="component" value="Unassembled WGS sequence"/>
</dbReference>
<organism evidence="11 12">
    <name type="scientific">Sphingomonas natans</name>
    <dbReference type="NCBI Taxonomy" id="3063330"/>
    <lineage>
        <taxon>Bacteria</taxon>
        <taxon>Pseudomonadati</taxon>
        <taxon>Pseudomonadota</taxon>
        <taxon>Alphaproteobacteria</taxon>
        <taxon>Sphingomonadales</taxon>
        <taxon>Sphingomonadaceae</taxon>
        <taxon>Sphingomonas</taxon>
    </lineage>
</organism>
<dbReference type="InterPro" id="IPR050106">
    <property type="entry name" value="HistidinolP_aminotransfase"/>
</dbReference>